<dbReference type="AlphaFoldDB" id="A0AAV4XHF6"/>
<name>A0AAV4XHF6_CAEEX</name>
<evidence type="ECO:0000313" key="2">
    <source>
        <dbReference type="Proteomes" id="UP001054945"/>
    </source>
</evidence>
<dbReference type="Gene3D" id="3.40.50.2300">
    <property type="match status" value="1"/>
</dbReference>
<comment type="caution">
    <text evidence="1">The sequence shown here is derived from an EMBL/GenBank/DDBJ whole genome shotgun (WGS) entry which is preliminary data.</text>
</comment>
<sequence>MFIIFCWIFARIREDKLKLKEAYEALLILSLNQPYSEEYKIFSDRVKELAATNYNFSYTEDVVNYFTASFHDAVLMLCDVINETKSLGENQ</sequence>
<gene>
    <name evidence="1" type="primary">Npr1_9</name>
    <name evidence="1" type="ORF">CEXT_168811</name>
</gene>
<accession>A0AAV4XHF6</accession>
<proteinExistence type="predicted"/>
<organism evidence="1 2">
    <name type="scientific">Caerostris extrusa</name>
    <name type="common">Bark spider</name>
    <name type="synonym">Caerostris bankana</name>
    <dbReference type="NCBI Taxonomy" id="172846"/>
    <lineage>
        <taxon>Eukaryota</taxon>
        <taxon>Metazoa</taxon>
        <taxon>Ecdysozoa</taxon>
        <taxon>Arthropoda</taxon>
        <taxon>Chelicerata</taxon>
        <taxon>Arachnida</taxon>
        <taxon>Araneae</taxon>
        <taxon>Araneomorphae</taxon>
        <taxon>Entelegynae</taxon>
        <taxon>Araneoidea</taxon>
        <taxon>Araneidae</taxon>
        <taxon>Caerostris</taxon>
    </lineage>
</organism>
<dbReference type="EMBL" id="BPLR01000275">
    <property type="protein sequence ID" value="GIY93524.1"/>
    <property type="molecule type" value="Genomic_DNA"/>
</dbReference>
<keyword evidence="2" id="KW-1185">Reference proteome</keyword>
<dbReference type="SUPFAM" id="SSF53822">
    <property type="entry name" value="Periplasmic binding protein-like I"/>
    <property type="match status" value="1"/>
</dbReference>
<dbReference type="Proteomes" id="UP001054945">
    <property type="component" value="Unassembled WGS sequence"/>
</dbReference>
<evidence type="ECO:0000313" key="1">
    <source>
        <dbReference type="EMBL" id="GIY93524.1"/>
    </source>
</evidence>
<reference evidence="1 2" key="1">
    <citation type="submission" date="2021-06" db="EMBL/GenBank/DDBJ databases">
        <title>Caerostris extrusa draft genome.</title>
        <authorList>
            <person name="Kono N."/>
            <person name="Arakawa K."/>
        </authorList>
    </citation>
    <scope>NUCLEOTIDE SEQUENCE [LARGE SCALE GENOMIC DNA]</scope>
</reference>
<dbReference type="InterPro" id="IPR028082">
    <property type="entry name" value="Peripla_BP_I"/>
</dbReference>
<protein>
    <submittedName>
        <fullName evidence="1">Guanylate cyclase</fullName>
    </submittedName>
</protein>